<dbReference type="PANTHER" id="PTHR45923:SF2">
    <property type="entry name" value="PROTEIN SEY1"/>
    <property type="match status" value="1"/>
</dbReference>
<keyword evidence="12" id="KW-1185">Reference proteome</keyword>
<dbReference type="Pfam" id="PF05879">
    <property type="entry name" value="RHD3_GTPase"/>
    <property type="match status" value="1"/>
</dbReference>
<keyword evidence="4" id="KW-0378">Hydrolase</keyword>
<evidence type="ECO:0000256" key="8">
    <source>
        <dbReference type="ARBA" id="ARBA00023136"/>
    </source>
</evidence>
<evidence type="ECO:0000313" key="11">
    <source>
        <dbReference type="EMBL" id="KAI9264261.1"/>
    </source>
</evidence>
<keyword evidence="3" id="KW-0547">Nucleotide-binding</keyword>
<evidence type="ECO:0000256" key="1">
    <source>
        <dbReference type="ARBA" id="ARBA00004477"/>
    </source>
</evidence>
<dbReference type="EMBL" id="JAIXMP010000012">
    <property type="protein sequence ID" value="KAI9264261.1"/>
    <property type="molecule type" value="Genomic_DNA"/>
</dbReference>
<dbReference type="AlphaFoldDB" id="A0AAD5KAK0"/>
<evidence type="ECO:0000256" key="5">
    <source>
        <dbReference type="ARBA" id="ARBA00022824"/>
    </source>
</evidence>
<evidence type="ECO:0000313" key="12">
    <source>
        <dbReference type="Proteomes" id="UP001209540"/>
    </source>
</evidence>
<evidence type="ECO:0000256" key="4">
    <source>
        <dbReference type="ARBA" id="ARBA00022801"/>
    </source>
</evidence>
<dbReference type="GO" id="GO:0016320">
    <property type="term" value="P:endoplasmic reticulum membrane fusion"/>
    <property type="evidence" value="ECO:0007669"/>
    <property type="project" value="TreeGrafter"/>
</dbReference>
<dbReference type="InterPro" id="IPR027417">
    <property type="entry name" value="P-loop_NTPase"/>
</dbReference>
<keyword evidence="8" id="KW-0472">Membrane</keyword>
<dbReference type="GO" id="GO:0005789">
    <property type="term" value="C:endoplasmic reticulum membrane"/>
    <property type="evidence" value="ECO:0007669"/>
    <property type="project" value="UniProtKB-SubCell"/>
</dbReference>
<evidence type="ECO:0000256" key="2">
    <source>
        <dbReference type="ARBA" id="ARBA00022692"/>
    </source>
</evidence>
<organism evidence="11 12">
    <name type="scientific">Phascolomyces articulosus</name>
    <dbReference type="NCBI Taxonomy" id="60185"/>
    <lineage>
        <taxon>Eukaryota</taxon>
        <taxon>Fungi</taxon>
        <taxon>Fungi incertae sedis</taxon>
        <taxon>Mucoromycota</taxon>
        <taxon>Mucoromycotina</taxon>
        <taxon>Mucoromycetes</taxon>
        <taxon>Mucorales</taxon>
        <taxon>Lichtheimiaceae</taxon>
        <taxon>Phascolomyces</taxon>
    </lineage>
</organism>
<dbReference type="PANTHER" id="PTHR45923">
    <property type="entry name" value="PROTEIN SEY1"/>
    <property type="match status" value="1"/>
</dbReference>
<feature type="domain" description="GB1/RHD3-type G" evidence="10">
    <location>
        <begin position="43"/>
        <end position="264"/>
    </location>
</feature>
<dbReference type="FunFam" id="3.40.50.300:FF:000727">
    <property type="entry name" value="Protein SEY1 homolog"/>
    <property type="match status" value="1"/>
</dbReference>
<name>A0AAD5KAK0_9FUNG</name>
<reference evidence="11" key="2">
    <citation type="submission" date="2023-02" db="EMBL/GenBank/DDBJ databases">
        <authorList>
            <consortium name="DOE Joint Genome Institute"/>
            <person name="Mondo S.J."/>
            <person name="Chang Y."/>
            <person name="Wang Y."/>
            <person name="Ahrendt S."/>
            <person name="Andreopoulos W."/>
            <person name="Barry K."/>
            <person name="Beard J."/>
            <person name="Benny G.L."/>
            <person name="Blankenship S."/>
            <person name="Bonito G."/>
            <person name="Cuomo C."/>
            <person name="Desiro A."/>
            <person name="Gervers K.A."/>
            <person name="Hundley H."/>
            <person name="Kuo A."/>
            <person name="LaButti K."/>
            <person name="Lang B.F."/>
            <person name="Lipzen A."/>
            <person name="O'Donnell K."/>
            <person name="Pangilinan J."/>
            <person name="Reynolds N."/>
            <person name="Sandor L."/>
            <person name="Smith M.W."/>
            <person name="Tsang A."/>
            <person name="Grigoriev I.V."/>
            <person name="Stajich J.E."/>
            <person name="Spatafora J.W."/>
        </authorList>
    </citation>
    <scope>NUCLEOTIDE SEQUENCE</scope>
    <source>
        <strain evidence="11">RSA 2281</strain>
    </source>
</reference>
<dbReference type="GO" id="GO:0005525">
    <property type="term" value="F:GTP binding"/>
    <property type="evidence" value="ECO:0007669"/>
    <property type="project" value="UniProtKB-KW"/>
</dbReference>
<accession>A0AAD5KAK0</accession>
<keyword evidence="5" id="KW-0256">Endoplasmic reticulum</keyword>
<dbReference type="PROSITE" id="PS51715">
    <property type="entry name" value="G_GB1_RHD3"/>
    <property type="match status" value="1"/>
</dbReference>
<protein>
    <submittedName>
        <fullName evidence="11">Root hair defective 3 GTP-binding protein-domain-containing protein</fullName>
    </submittedName>
</protein>
<comment type="similarity">
    <text evidence="9">Belongs to the TRAFAC class dynamin-like GTPase superfamily. GB1/RHD3 GTPase family.</text>
</comment>
<proteinExistence type="inferred from homology"/>
<dbReference type="Proteomes" id="UP001209540">
    <property type="component" value="Unassembled WGS sequence"/>
</dbReference>
<evidence type="ECO:0000256" key="3">
    <source>
        <dbReference type="ARBA" id="ARBA00022741"/>
    </source>
</evidence>
<dbReference type="InterPro" id="IPR030386">
    <property type="entry name" value="G_GB1_RHD3_dom"/>
</dbReference>
<dbReference type="GO" id="GO:0003924">
    <property type="term" value="F:GTPase activity"/>
    <property type="evidence" value="ECO:0007669"/>
    <property type="project" value="TreeGrafter"/>
</dbReference>
<dbReference type="CDD" id="cd01851">
    <property type="entry name" value="GBP"/>
    <property type="match status" value="1"/>
</dbReference>
<gene>
    <name evidence="11" type="ORF">BDA99DRAFT_559541</name>
</gene>
<dbReference type="Gene3D" id="3.40.50.300">
    <property type="entry name" value="P-loop containing nucleotide triphosphate hydrolases"/>
    <property type="match status" value="1"/>
</dbReference>
<evidence type="ECO:0000259" key="10">
    <source>
        <dbReference type="PROSITE" id="PS51715"/>
    </source>
</evidence>
<keyword evidence="6" id="KW-1133">Transmembrane helix</keyword>
<keyword evidence="7" id="KW-0342">GTP-binding</keyword>
<reference evidence="11" key="1">
    <citation type="journal article" date="2022" name="IScience">
        <title>Evolution of zygomycete secretomes and the origins of terrestrial fungal ecologies.</title>
        <authorList>
            <person name="Chang Y."/>
            <person name="Wang Y."/>
            <person name="Mondo S."/>
            <person name="Ahrendt S."/>
            <person name="Andreopoulos W."/>
            <person name="Barry K."/>
            <person name="Beard J."/>
            <person name="Benny G.L."/>
            <person name="Blankenship S."/>
            <person name="Bonito G."/>
            <person name="Cuomo C."/>
            <person name="Desiro A."/>
            <person name="Gervers K.A."/>
            <person name="Hundley H."/>
            <person name="Kuo A."/>
            <person name="LaButti K."/>
            <person name="Lang B.F."/>
            <person name="Lipzen A."/>
            <person name="O'Donnell K."/>
            <person name="Pangilinan J."/>
            <person name="Reynolds N."/>
            <person name="Sandor L."/>
            <person name="Smith M.E."/>
            <person name="Tsang A."/>
            <person name="Grigoriev I.V."/>
            <person name="Stajich J.E."/>
            <person name="Spatafora J.W."/>
        </authorList>
    </citation>
    <scope>NUCLEOTIDE SEQUENCE</scope>
    <source>
        <strain evidence="11">RSA 2281</strain>
    </source>
</reference>
<comment type="caution">
    <text evidence="11">The sequence shown here is derived from an EMBL/GenBank/DDBJ whole genome shotgun (WGS) entry which is preliminary data.</text>
</comment>
<evidence type="ECO:0000256" key="9">
    <source>
        <dbReference type="PROSITE-ProRule" id="PRU01052"/>
    </source>
</evidence>
<evidence type="ECO:0000256" key="7">
    <source>
        <dbReference type="ARBA" id="ARBA00023134"/>
    </source>
</evidence>
<evidence type="ECO:0000256" key="6">
    <source>
        <dbReference type="ARBA" id="ARBA00022989"/>
    </source>
</evidence>
<sequence length="544" mass="61762">MLSNGTNTGSSSQPVQIIDGDNHFNNDVTLLDMMSQFYIDDIKSDYHVVSIFGSQSTGKSTLLNQLFGLSFTVLDKQKGPGQTTKGIWIACANELPILVMDVEGTDGSQRGEDKNFERKSALFAMATSDVVIFNLKTDQVGLHHGANLHLLESVFQANLKLFPARQNERRQKTRILVVIRDHDEVDSIPFNFLQNELETNFRETWSRLHNPAESTISDYFDFTFIRLSNADSRFTANEFKNEVGDLHRRFVDPRHEEYLFDPDYQRKTPIDGFQQYALSIWEIIKSDSGLDLPTQKILLAHLKCSEYSKAAFTQFTEQIKEIEDQVFAYDTKKVTASNVDVQNMRNIVSESIDFYNKMVLGYEESVCKENCKKLVYDINAIVYKIFTGQLANLREQALDKFDEGIQKVRNDSSLNHDAKARKISDLRSDAQQYFLEGANKMIHSVEKDDWVKNQWEFKKLTEALDRLSMNVNNPKVYEDELRRTKENMMYLKKQSKSANLMKGLGAGIGVSAALLAAAVMPVPVPPEVIVAAGTLAARTYLGQS</sequence>
<dbReference type="SUPFAM" id="SSF52540">
    <property type="entry name" value="P-loop containing nucleoside triphosphate hydrolases"/>
    <property type="match status" value="1"/>
</dbReference>
<dbReference type="InterPro" id="IPR008803">
    <property type="entry name" value="RHD3/Sey1"/>
</dbReference>
<keyword evidence="2" id="KW-0812">Transmembrane</keyword>
<comment type="subcellular location">
    <subcellularLocation>
        <location evidence="1">Endoplasmic reticulum membrane</location>
        <topology evidence="1">Multi-pass membrane protein</topology>
    </subcellularLocation>
</comment>